<dbReference type="RefSeq" id="WP_380745985.1">
    <property type="nucleotide sequence ID" value="NZ_JBHSRF010000001.1"/>
</dbReference>
<reference evidence="4" key="1">
    <citation type="journal article" date="2019" name="Int. J. Syst. Evol. Microbiol.">
        <title>The Global Catalogue of Microorganisms (GCM) 10K type strain sequencing project: providing services to taxonomists for standard genome sequencing and annotation.</title>
        <authorList>
            <consortium name="The Broad Institute Genomics Platform"/>
            <consortium name="The Broad Institute Genome Sequencing Center for Infectious Disease"/>
            <person name="Wu L."/>
            <person name="Ma J."/>
        </authorList>
    </citation>
    <scope>NUCLEOTIDE SEQUENCE [LARGE SCALE GENOMIC DNA]</scope>
    <source>
        <strain evidence="4">JCM 30346</strain>
    </source>
</reference>
<feature type="region of interest" description="Disordered" evidence="1">
    <location>
        <begin position="195"/>
        <end position="230"/>
    </location>
</feature>
<keyword evidence="2" id="KW-0812">Transmembrane</keyword>
<protein>
    <submittedName>
        <fullName evidence="3">Uncharacterized protein</fullName>
    </submittedName>
</protein>
<dbReference type="Proteomes" id="UP001596137">
    <property type="component" value="Unassembled WGS sequence"/>
</dbReference>
<feature type="transmembrane region" description="Helical" evidence="2">
    <location>
        <begin position="6"/>
        <end position="26"/>
    </location>
</feature>
<evidence type="ECO:0000256" key="1">
    <source>
        <dbReference type="SAM" id="MobiDB-lite"/>
    </source>
</evidence>
<gene>
    <name evidence="3" type="ORF">ACFP1K_00835</name>
</gene>
<keyword evidence="2" id="KW-0472">Membrane</keyword>
<keyword evidence="4" id="KW-1185">Reference proteome</keyword>
<evidence type="ECO:0000313" key="4">
    <source>
        <dbReference type="Proteomes" id="UP001596137"/>
    </source>
</evidence>
<dbReference type="EMBL" id="JBHSRF010000001">
    <property type="protein sequence ID" value="MFC6079689.1"/>
    <property type="molecule type" value="Genomic_DNA"/>
</dbReference>
<organism evidence="3 4">
    <name type="scientific">Sphaerisporangium aureirubrum</name>
    <dbReference type="NCBI Taxonomy" id="1544736"/>
    <lineage>
        <taxon>Bacteria</taxon>
        <taxon>Bacillati</taxon>
        <taxon>Actinomycetota</taxon>
        <taxon>Actinomycetes</taxon>
        <taxon>Streptosporangiales</taxon>
        <taxon>Streptosporangiaceae</taxon>
        <taxon>Sphaerisporangium</taxon>
    </lineage>
</organism>
<evidence type="ECO:0000313" key="3">
    <source>
        <dbReference type="EMBL" id="MFC6079689.1"/>
    </source>
</evidence>
<proteinExistence type="predicted"/>
<feature type="compositionally biased region" description="Gly residues" evidence="1">
    <location>
        <begin position="198"/>
        <end position="210"/>
    </location>
</feature>
<evidence type="ECO:0000256" key="2">
    <source>
        <dbReference type="SAM" id="Phobius"/>
    </source>
</evidence>
<keyword evidence="2" id="KW-1133">Transmembrane helix</keyword>
<name>A0ABW1N859_9ACTN</name>
<dbReference type="PROSITE" id="PS51257">
    <property type="entry name" value="PROKAR_LIPOPROTEIN"/>
    <property type="match status" value="1"/>
</dbReference>
<sequence>MRRRLVARGCCLALIFLVAACAVYWVRYRSPLYQTSVTVAFVTKTSRFQGEVYGHFTDNHIYMALATARYFDNPGTQQRLRRLGGTAKFDYEVAHWGNEELPVYGQPYASLQALSADPQESKRTLDLALRLLTQKLTSLQTSAGADGRVMIKWEAIGDIIGPQRQGLQRGRSQVGIALLAVLSSAAVLAFTRDRNAPGPGGTGLTGGGHLPGRRTVRRAGPVGARVGAHP</sequence>
<comment type="caution">
    <text evidence="3">The sequence shown here is derived from an EMBL/GenBank/DDBJ whole genome shotgun (WGS) entry which is preliminary data.</text>
</comment>
<accession>A0ABW1N859</accession>